<evidence type="ECO:0000313" key="3">
    <source>
        <dbReference type="Proteomes" id="UP000318741"/>
    </source>
</evidence>
<dbReference type="OrthoDB" id="215252at2"/>
<gene>
    <name evidence="2" type="ORF">CA12_19640</name>
</gene>
<feature type="chain" id="PRO_5022017783" evidence="1">
    <location>
        <begin position="29"/>
        <end position="560"/>
    </location>
</feature>
<dbReference type="EMBL" id="CP036265">
    <property type="protein sequence ID" value="QDT15869.1"/>
    <property type="molecule type" value="Genomic_DNA"/>
</dbReference>
<accession>A0A517P919</accession>
<name>A0A517P919_9PLAN</name>
<dbReference type="KEGG" id="acaf:CA12_19640"/>
<feature type="signal peptide" evidence="1">
    <location>
        <begin position="1"/>
        <end position="28"/>
    </location>
</feature>
<evidence type="ECO:0000256" key="1">
    <source>
        <dbReference type="SAM" id="SignalP"/>
    </source>
</evidence>
<dbReference type="Proteomes" id="UP000318741">
    <property type="component" value="Chromosome"/>
</dbReference>
<dbReference type="AlphaFoldDB" id="A0A517P919"/>
<protein>
    <submittedName>
        <fullName evidence="2">Uncharacterized protein</fullName>
    </submittedName>
</protein>
<keyword evidence="3" id="KW-1185">Reference proteome</keyword>
<dbReference type="RefSeq" id="WP_145358763.1">
    <property type="nucleotide sequence ID" value="NZ_CP036265.1"/>
</dbReference>
<keyword evidence="1" id="KW-0732">Signal</keyword>
<reference evidence="2 3" key="1">
    <citation type="submission" date="2019-02" db="EMBL/GenBank/DDBJ databases">
        <title>Deep-cultivation of Planctomycetes and their phenomic and genomic characterization uncovers novel biology.</title>
        <authorList>
            <person name="Wiegand S."/>
            <person name="Jogler M."/>
            <person name="Boedeker C."/>
            <person name="Pinto D."/>
            <person name="Vollmers J."/>
            <person name="Rivas-Marin E."/>
            <person name="Kohn T."/>
            <person name="Peeters S.H."/>
            <person name="Heuer A."/>
            <person name="Rast P."/>
            <person name="Oberbeckmann S."/>
            <person name="Bunk B."/>
            <person name="Jeske O."/>
            <person name="Meyerdierks A."/>
            <person name="Storesund J.E."/>
            <person name="Kallscheuer N."/>
            <person name="Luecker S."/>
            <person name="Lage O.M."/>
            <person name="Pohl T."/>
            <person name="Merkel B.J."/>
            <person name="Hornburger P."/>
            <person name="Mueller R.-W."/>
            <person name="Bruemmer F."/>
            <person name="Labrenz M."/>
            <person name="Spormann A.M."/>
            <person name="Op den Camp H."/>
            <person name="Overmann J."/>
            <person name="Amann R."/>
            <person name="Jetten M.S.M."/>
            <person name="Mascher T."/>
            <person name="Medema M.H."/>
            <person name="Devos D.P."/>
            <person name="Kaster A.-K."/>
            <person name="Ovreas L."/>
            <person name="Rohde M."/>
            <person name="Galperin M.Y."/>
            <person name="Jogler C."/>
        </authorList>
    </citation>
    <scope>NUCLEOTIDE SEQUENCE [LARGE SCALE GENOMIC DNA]</scope>
    <source>
        <strain evidence="2 3">CA12</strain>
    </source>
</reference>
<sequence precursor="true">MRRRRPVPPAAFLALLAGLLCVPGAACAAPPEGVMSSEAFLKTRDFWPEWERSGEVFRVEGRVRSVAGGTLRLENVPLTVRPSAGSSLGRAENGVARVEVTGRIASGPSGPFLQSTAVRALSSDAAEFNTRKLALDRDDPAALERLAAWAEGRARFYNDPALARRAREVRRDAFDLRWNAAGETTERPNAAPAGVPPGVWAQLALLDAAPDAAPEGGTDGRPAKLADAERADRVHEALRTWWRAVRDDGNADLAALAGQIRRRLPGAATPPAAGAEPPSAELLAAYDRTPAETFAAADEAARAALARRFFARVERTRIEATAAPDGRNGFAVAKVLDARLPELAELAEEYRERELAWRTGRIPSTSRADAAELADLLTQRGEPARAKEVLRTWLAARERSLRSEGVGGLIRAAEEYRALVGDDAAAVRLLTEAYAAANPDSPEEAAVAGRLRDLGMTRAGGRWRTAAEAAAMPIDPITAAMRDGRVVVGMTAPQVRAALGAPPARTQAVSRLSVAEVWIYAPPAAAFRDGLGAGGSIVVHLSRPKSQPPEEATVTAVHRL</sequence>
<proteinExistence type="predicted"/>
<organism evidence="2 3">
    <name type="scientific">Alienimonas californiensis</name>
    <dbReference type="NCBI Taxonomy" id="2527989"/>
    <lineage>
        <taxon>Bacteria</taxon>
        <taxon>Pseudomonadati</taxon>
        <taxon>Planctomycetota</taxon>
        <taxon>Planctomycetia</taxon>
        <taxon>Planctomycetales</taxon>
        <taxon>Planctomycetaceae</taxon>
        <taxon>Alienimonas</taxon>
    </lineage>
</organism>
<evidence type="ECO:0000313" key="2">
    <source>
        <dbReference type="EMBL" id="QDT15869.1"/>
    </source>
</evidence>